<dbReference type="GO" id="GO:0015276">
    <property type="term" value="F:ligand-gated monoatomic ion channel activity"/>
    <property type="evidence" value="ECO:0007669"/>
    <property type="project" value="InterPro"/>
</dbReference>
<dbReference type="CDD" id="cd13624">
    <property type="entry name" value="PBP2_Arg_Lys_His"/>
    <property type="match status" value="1"/>
</dbReference>
<evidence type="ECO:0000313" key="6">
    <source>
        <dbReference type="Proteomes" id="UP000602647"/>
    </source>
</evidence>
<dbReference type="SMART" id="SM00079">
    <property type="entry name" value="PBPe"/>
    <property type="match status" value="1"/>
</dbReference>
<dbReference type="PANTHER" id="PTHR35936:SF17">
    <property type="entry name" value="ARGININE-BINDING EXTRACELLULAR PROTEIN ARTP"/>
    <property type="match status" value="1"/>
</dbReference>
<protein>
    <submittedName>
        <fullName evidence="5">Basic amino acid ABC transporter substrate-binding protein</fullName>
    </submittedName>
</protein>
<proteinExistence type="predicted"/>
<reference evidence="5" key="1">
    <citation type="submission" date="2020-08" db="EMBL/GenBank/DDBJ databases">
        <title>Genome public.</title>
        <authorList>
            <person name="Liu C."/>
            <person name="Sun Q."/>
        </authorList>
    </citation>
    <scope>NUCLEOTIDE SEQUENCE</scope>
    <source>
        <strain evidence="5">BX12</strain>
    </source>
</reference>
<evidence type="ECO:0000256" key="1">
    <source>
        <dbReference type="ARBA" id="ARBA00022729"/>
    </source>
</evidence>
<dbReference type="InterPro" id="IPR001320">
    <property type="entry name" value="Iontro_rcpt_C"/>
</dbReference>
<dbReference type="EMBL" id="JACRYT010000013">
    <property type="protein sequence ID" value="MBC6680430.1"/>
    <property type="molecule type" value="Genomic_DNA"/>
</dbReference>
<keyword evidence="1 2" id="KW-0732">Signal</keyword>
<sequence length="263" mass="28472">MKKKSIIAVLLIVALAFSLAACGGGDSEENTSGDSEKVTYKVGTEPTFPPFDTTDEEQNIVGLDMDLIKAIGEDQGFEVTFENLTFDGLVPALKAGNIDIIAAGMNKDDPERQKQVDFSDAYYESKLMVAVTEDNNTIKSVDDLTPDMKVAAQTGTTGATKTQELADEGKIAEAVILDGLDTAMMQLLNGDVQAVINDKPVTEAYMKKQPDKIKMVGEPLNAENYGFAVQKGNTELLEKINAGLANIKEDGTFDKLVDEWFNK</sequence>
<dbReference type="SMART" id="SM00062">
    <property type="entry name" value="PBPb"/>
    <property type="match status" value="1"/>
</dbReference>
<dbReference type="PROSITE" id="PS51257">
    <property type="entry name" value="PROKAR_LIPOPROTEIN"/>
    <property type="match status" value="1"/>
</dbReference>
<evidence type="ECO:0000256" key="2">
    <source>
        <dbReference type="SAM" id="SignalP"/>
    </source>
</evidence>
<comment type="caution">
    <text evidence="5">The sequence shown here is derived from an EMBL/GenBank/DDBJ whole genome shotgun (WGS) entry which is preliminary data.</text>
</comment>
<dbReference type="GO" id="GO:0016020">
    <property type="term" value="C:membrane"/>
    <property type="evidence" value="ECO:0007669"/>
    <property type="project" value="InterPro"/>
</dbReference>
<dbReference type="Pfam" id="PF00497">
    <property type="entry name" value="SBP_bac_3"/>
    <property type="match status" value="1"/>
</dbReference>
<name>A0A923NM27_9FIRM</name>
<accession>A0A923NM27</accession>
<dbReference type="Proteomes" id="UP000602647">
    <property type="component" value="Unassembled WGS sequence"/>
</dbReference>
<dbReference type="PANTHER" id="PTHR35936">
    <property type="entry name" value="MEMBRANE-BOUND LYTIC MUREIN TRANSGLYCOSYLASE F"/>
    <property type="match status" value="1"/>
</dbReference>
<gene>
    <name evidence="5" type="ORF">H9L42_11430</name>
</gene>
<feature type="domain" description="Ionotropic glutamate receptor C-terminal" evidence="4">
    <location>
        <begin position="39"/>
        <end position="263"/>
    </location>
</feature>
<evidence type="ECO:0000313" key="5">
    <source>
        <dbReference type="EMBL" id="MBC6680430.1"/>
    </source>
</evidence>
<evidence type="ECO:0000259" key="4">
    <source>
        <dbReference type="SMART" id="SM00079"/>
    </source>
</evidence>
<dbReference type="AlphaFoldDB" id="A0A923NM27"/>
<dbReference type="RefSeq" id="WP_187303530.1">
    <property type="nucleotide sequence ID" value="NZ_CBCTON010000024.1"/>
</dbReference>
<feature type="chain" id="PRO_5038667987" evidence="2">
    <location>
        <begin position="21"/>
        <end position="263"/>
    </location>
</feature>
<dbReference type="Gene3D" id="3.40.190.10">
    <property type="entry name" value="Periplasmic binding protein-like II"/>
    <property type="match status" value="2"/>
</dbReference>
<feature type="signal peptide" evidence="2">
    <location>
        <begin position="1"/>
        <end position="20"/>
    </location>
</feature>
<feature type="domain" description="Solute-binding protein family 3/N-terminal" evidence="3">
    <location>
        <begin position="39"/>
        <end position="263"/>
    </location>
</feature>
<dbReference type="InterPro" id="IPR001638">
    <property type="entry name" value="Solute-binding_3/MltF_N"/>
</dbReference>
<dbReference type="SUPFAM" id="SSF53850">
    <property type="entry name" value="Periplasmic binding protein-like II"/>
    <property type="match status" value="1"/>
</dbReference>
<evidence type="ECO:0000259" key="3">
    <source>
        <dbReference type="SMART" id="SM00062"/>
    </source>
</evidence>
<keyword evidence="6" id="KW-1185">Reference proteome</keyword>
<organism evidence="5 6">
    <name type="scientific">Zhenpiania hominis</name>
    <dbReference type="NCBI Taxonomy" id="2763644"/>
    <lineage>
        <taxon>Bacteria</taxon>
        <taxon>Bacillati</taxon>
        <taxon>Bacillota</taxon>
        <taxon>Clostridia</taxon>
        <taxon>Peptostreptococcales</taxon>
        <taxon>Anaerovoracaceae</taxon>
        <taxon>Zhenpiania</taxon>
    </lineage>
</organism>